<keyword evidence="2" id="KW-0813">Transport</keyword>
<feature type="transmembrane region" description="Helical" evidence="10">
    <location>
        <begin position="12"/>
        <end position="34"/>
    </location>
</feature>
<feature type="transmembrane region" description="Helical" evidence="10">
    <location>
        <begin position="354"/>
        <end position="375"/>
    </location>
</feature>
<dbReference type="GO" id="GO:0015379">
    <property type="term" value="F:potassium:chloride symporter activity"/>
    <property type="evidence" value="ECO:0007669"/>
    <property type="project" value="InterPro"/>
</dbReference>
<evidence type="ECO:0000256" key="2">
    <source>
        <dbReference type="ARBA" id="ARBA00022448"/>
    </source>
</evidence>
<feature type="transmembrane region" description="Helical" evidence="10">
    <location>
        <begin position="132"/>
        <end position="149"/>
    </location>
</feature>
<dbReference type="Pfam" id="PF02386">
    <property type="entry name" value="TrkH"/>
    <property type="match status" value="1"/>
</dbReference>
<keyword evidence="9 10" id="KW-0472">Membrane</keyword>
<evidence type="ECO:0000256" key="4">
    <source>
        <dbReference type="ARBA" id="ARBA00022538"/>
    </source>
</evidence>
<evidence type="ECO:0000256" key="1">
    <source>
        <dbReference type="ARBA" id="ARBA00004651"/>
    </source>
</evidence>
<feature type="transmembrane region" description="Helical" evidence="10">
    <location>
        <begin position="301"/>
        <end position="333"/>
    </location>
</feature>
<evidence type="ECO:0000313" key="12">
    <source>
        <dbReference type="Proteomes" id="UP000198718"/>
    </source>
</evidence>
<keyword evidence="7 10" id="KW-1133">Transmembrane helix</keyword>
<dbReference type="InterPro" id="IPR003445">
    <property type="entry name" value="Cat_transpt"/>
</dbReference>
<keyword evidence="4" id="KW-0633">Potassium transport</keyword>
<evidence type="ECO:0000256" key="6">
    <source>
        <dbReference type="ARBA" id="ARBA00022958"/>
    </source>
</evidence>
<feature type="transmembrane region" description="Helical" evidence="10">
    <location>
        <begin position="77"/>
        <end position="101"/>
    </location>
</feature>
<dbReference type="PANTHER" id="PTHR32024:SF1">
    <property type="entry name" value="KTR SYSTEM POTASSIUM UPTAKE PROTEIN B"/>
    <property type="match status" value="1"/>
</dbReference>
<keyword evidence="6" id="KW-0630">Potassium</keyword>
<dbReference type="AlphaFoldDB" id="A0A1G9FUE5"/>
<evidence type="ECO:0000256" key="8">
    <source>
        <dbReference type="ARBA" id="ARBA00023065"/>
    </source>
</evidence>
<dbReference type="GO" id="GO:0005886">
    <property type="term" value="C:plasma membrane"/>
    <property type="evidence" value="ECO:0007669"/>
    <property type="project" value="UniProtKB-SubCell"/>
</dbReference>
<keyword evidence="8" id="KW-0406">Ion transport</keyword>
<accession>A0A1G9FUE5</accession>
<evidence type="ECO:0000256" key="10">
    <source>
        <dbReference type="SAM" id="Phobius"/>
    </source>
</evidence>
<dbReference type="Proteomes" id="UP000198718">
    <property type="component" value="Unassembled WGS sequence"/>
</dbReference>
<evidence type="ECO:0000313" key="11">
    <source>
        <dbReference type="EMBL" id="SDK92018.1"/>
    </source>
</evidence>
<sequence>MQSKIKSRFNLTYAKLSAIGFIIIIIIGAILLSLPISSKSGEVTPFINALFTATSATTVTGLVVYDTYSHFSPFGQSVILVLIQIGGLGFMIIATMFLLVLRKKIGIRERSFLKESVNTIHIGGVVRLAKHILVGTILLEGIGTIILSIKFSSEMGVKAGIFNGVFHSVSAFNNAGFDLMGRYEAYSSLTKYSSDTVVNITIMTLIVIGGIGFVVWEDIYKNKHRFQKYQLHSKIVLFTTALLIICSAIAFYVLERNNLLADTGVKETILSSFFQAITPRTAGFNTMDTASLSEGSKLLTMILMIIGGSSGSTAGGIKTTTFIITILSVISLVRHSNDLNIFGRRLEDNILKRAYSIITIYITGAFIGMLFISLIQPELALSDIAFEVLSATGTVGMSTGITRQLNVLSRFIVIILMFCGRIGSLAVVMAVAENKNNVIVKNPLEKIVIG</sequence>
<keyword evidence="5 10" id="KW-0812">Transmembrane</keyword>
<evidence type="ECO:0000256" key="7">
    <source>
        <dbReference type="ARBA" id="ARBA00022989"/>
    </source>
</evidence>
<feature type="transmembrane region" description="Helical" evidence="10">
    <location>
        <begin position="411"/>
        <end position="432"/>
    </location>
</feature>
<dbReference type="NCBIfam" id="TIGR00933">
    <property type="entry name" value="2a38"/>
    <property type="match status" value="1"/>
</dbReference>
<evidence type="ECO:0000256" key="3">
    <source>
        <dbReference type="ARBA" id="ARBA00022475"/>
    </source>
</evidence>
<dbReference type="RefSeq" id="WP_090553790.1">
    <property type="nucleotide sequence ID" value="NZ_FNFP01000005.1"/>
</dbReference>
<name>A0A1G9FUE5_9FIRM</name>
<keyword evidence="3" id="KW-1003">Cell membrane</keyword>
<dbReference type="OrthoDB" id="9810952at2"/>
<reference evidence="11 12" key="1">
    <citation type="submission" date="2016-10" db="EMBL/GenBank/DDBJ databases">
        <authorList>
            <person name="de Groot N.N."/>
        </authorList>
    </citation>
    <scope>NUCLEOTIDE SEQUENCE [LARGE SCALE GENOMIC DNA]</scope>
    <source>
        <strain evidence="11 12">DSM 18346</strain>
    </source>
</reference>
<dbReference type="PANTHER" id="PTHR32024">
    <property type="entry name" value="TRK SYSTEM POTASSIUM UPTAKE PROTEIN TRKG-RELATED"/>
    <property type="match status" value="1"/>
</dbReference>
<protein>
    <submittedName>
        <fullName evidence="11">Trk system potassium uptake protein TrkH</fullName>
    </submittedName>
</protein>
<dbReference type="EMBL" id="FNFP01000005">
    <property type="protein sequence ID" value="SDK92018.1"/>
    <property type="molecule type" value="Genomic_DNA"/>
</dbReference>
<gene>
    <name evidence="11" type="ORF">SAMN05660472_02252</name>
</gene>
<feature type="transmembrane region" description="Helical" evidence="10">
    <location>
        <begin position="196"/>
        <end position="215"/>
    </location>
</feature>
<evidence type="ECO:0000256" key="5">
    <source>
        <dbReference type="ARBA" id="ARBA00022692"/>
    </source>
</evidence>
<evidence type="ECO:0000256" key="9">
    <source>
        <dbReference type="ARBA" id="ARBA00023136"/>
    </source>
</evidence>
<feature type="transmembrane region" description="Helical" evidence="10">
    <location>
        <begin position="235"/>
        <end position="254"/>
    </location>
</feature>
<proteinExistence type="predicted"/>
<comment type="subcellular location">
    <subcellularLocation>
        <location evidence="1">Cell membrane</location>
        <topology evidence="1">Multi-pass membrane protein</topology>
    </subcellularLocation>
</comment>
<dbReference type="InterPro" id="IPR004772">
    <property type="entry name" value="TrkH"/>
</dbReference>
<organism evidence="11 12">
    <name type="scientific">Natronincola ferrireducens</name>
    <dbReference type="NCBI Taxonomy" id="393762"/>
    <lineage>
        <taxon>Bacteria</taxon>
        <taxon>Bacillati</taxon>
        <taxon>Bacillota</taxon>
        <taxon>Clostridia</taxon>
        <taxon>Peptostreptococcales</taxon>
        <taxon>Natronincolaceae</taxon>
        <taxon>Natronincola</taxon>
    </lineage>
</organism>
<keyword evidence="12" id="KW-1185">Reference proteome</keyword>
<dbReference type="STRING" id="393762.SAMN05660472_02252"/>